<organism evidence="1 2">
    <name type="scientific">Pseudofrankia inefficax (strain DSM 45817 / CECT 9037 / DDB 130130 / EuI1c)</name>
    <name type="common">Frankia inefficax</name>
    <dbReference type="NCBI Taxonomy" id="298654"/>
    <lineage>
        <taxon>Bacteria</taxon>
        <taxon>Bacillati</taxon>
        <taxon>Actinomycetota</taxon>
        <taxon>Actinomycetes</taxon>
        <taxon>Frankiales</taxon>
        <taxon>Frankiaceae</taxon>
        <taxon>Pseudofrankia</taxon>
    </lineage>
</organism>
<gene>
    <name evidence="1" type="ordered locus">FraEuI1c_3092</name>
</gene>
<dbReference type="Proteomes" id="UP000002484">
    <property type="component" value="Chromosome"/>
</dbReference>
<dbReference type="HOGENOM" id="CLU_3135974_0_0_11"/>
<dbReference type="STRING" id="298654.FraEuI1c_3092"/>
<name>E3JCX6_PSEI1</name>
<dbReference type="EMBL" id="CP002299">
    <property type="protein sequence ID" value="ADP81115.1"/>
    <property type="molecule type" value="Genomic_DNA"/>
</dbReference>
<dbReference type="KEGG" id="fri:FraEuI1c_3092"/>
<accession>E3JCX6</accession>
<protein>
    <submittedName>
        <fullName evidence="1">Uncharacterized protein</fullName>
    </submittedName>
</protein>
<dbReference type="InParanoid" id="E3JCX6"/>
<sequence>MVNPYLFPLSGGCDGGYSTGPAGIGDLAAPLPLARVRSAEVAPDATRRL</sequence>
<keyword evidence="2" id="KW-1185">Reference proteome</keyword>
<reference evidence="1 2" key="1">
    <citation type="submission" date="2010-10" db="EMBL/GenBank/DDBJ databases">
        <title>Complete sequence of Frankia sp. EuI1c.</title>
        <authorList>
            <consortium name="US DOE Joint Genome Institute"/>
            <person name="Lucas S."/>
            <person name="Copeland A."/>
            <person name="Lapidus A."/>
            <person name="Cheng J.-F."/>
            <person name="Bruce D."/>
            <person name="Goodwin L."/>
            <person name="Pitluck S."/>
            <person name="Chertkov O."/>
            <person name="Detter J.C."/>
            <person name="Han C."/>
            <person name="Tapia R."/>
            <person name="Land M."/>
            <person name="Hauser L."/>
            <person name="Jeffries C."/>
            <person name="Kyrpides N."/>
            <person name="Ivanova N."/>
            <person name="Mikhailova N."/>
            <person name="Beauchemin N."/>
            <person name="Sen A."/>
            <person name="Sur S.A."/>
            <person name="Gtari M."/>
            <person name="Wall L."/>
            <person name="Tisa L."/>
            <person name="Woyke T."/>
        </authorList>
    </citation>
    <scope>NUCLEOTIDE SEQUENCE [LARGE SCALE GENOMIC DNA]</scope>
    <source>
        <strain evidence="2">DSM 45817 / CECT 9037 / EuI1c</strain>
    </source>
</reference>
<dbReference type="AlphaFoldDB" id="E3JCX6"/>
<proteinExistence type="predicted"/>
<evidence type="ECO:0000313" key="1">
    <source>
        <dbReference type="EMBL" id="ADP81115.1"/>
    </source>
</evidence>
<evidence type="ECO:0000313" key="2">
    <source>
        <dbReference type="Proteomes" id="UP000002484"/>
    </source>
</evidence>